<evidence type="ECO:0000256" key="2">
    <source>
        <dbReference type="ARBA" id="ARBA00011322"/>
    </source>
</evidence>
<dbReference type="RefSeq" id="WP_098088918.1">
    <property type="nucleotide sequence ID" value="NZ_NUBG01000005.1"/>
</dbReference>
<dbReference type="Proteomes" id="UP000222503">
    <property type="component" value="Unassembled WGS sequence"/>
</dbReference>
<dbReference type="SUPFAM" id="SSF52540">
    <property type="entry name" value="P-loop containing nucleoside triphosphate hydrolases"/>
    <property type="match status" value="1"/>
</dbReference>
<evidence type="ECO:0000313" key="6">
    <source>
        <dbReference type="Proteomes" id="UP000222503"/>
    </source>
</evidence>
<comment type="caution">
    <text evidence="5">The sequence shown here is derived from an EMBL/GenBank/DDBJ whole genome shotgun (WGS) entry which is preliminary data.</text>
</comment>
<dbReference type="Gene3D" id="3.40.50.300">
    <property type="entry name" value="P-loop containing nucleotide triphosphate hydrolases"/>
    <property type="match status" value="2"/>
</dbReference>
<feature type="coiled-coil region" evidence="4">
    <location>
        <begin position="380"/>
        <end position="472"/>
    </location>
</feature>
<evidence type="ECO:0000256" key="3">
    <source>
        <dbReference type="ARBA" id="ARBA00013368"/>
    </source>
</evidence>
<dbReference type="PANTHER" id="PTHR32114:SF2">
    <property type="entry name" value="ABC TRANSPORTER ABCH.3"/>
    <property type="match status" value="1"/>
</dbReference>
<dbReference type="AlphaFoldDB" id="A0A2B6U343"/>
<protein>
    <recommendedName>
        <fullName evidence="3">Nuclease SbcCD subunit C</fullName>
    </recommendedName>
</protein>
<keyword evidence="4" id="KW-0175">Coiled coil</keyword>
<feature type="coiled-coil region" evidence="4">
    <location>
        <begin position="806"/>
        <end position="876"/>
    </location>
</feature>
<evidence type="ECO:0000313" key="5">
    <source>
        <dbReference type="EMBL" id="PHG59833.1"/>
    </source>
</evidence>
<comment type="subunit">
    <text evidence="2">Heterodimer of SbcC and SbcD.</text>
</comment>
<dbReference type="InterPro" id="IPR027417">
    <property type="entry name" value="P-loop_NTPase"/>
</dbReference>
<feature type="coiled-coil region" evidence="4">
    <location>
        <begin position="304"/>
        <end position="331"/>
    </location>
</feature>
<proteinExistence type="inferred from homology"/>
<name>A0A2B6U343_9BACI</name>
<dbReference type="EMBL" id="NUUQ01000022">
    <property type="protein sequence ID" value="PHG59833.1"/>
    <property type="molecule type" value="Genomic_DNA"/>
</dbReference>
<feature type="coiled-coil region" evidence="4">
    <location>
        <begin position="720"/>
        <end position="747"/>
    </location>
</feature>
<gene>
    <name evidence="5" type="ORF">COI65_16730</name>
</gene>
<comment type="similarity">
    <text evidence="1">Belongs to the SMC family. SbcC subfamily.</text>
</comment>
<reference evidence="5 6" key="1">
    <citation type="submission" date="2017-09" db="EMBL/GenBank/DDBJ databases">
        <title>Large-scale bioinformatics analysis of Bacillus genomes uncovers conserved roles of natural products in bacterial physiology.</title>
        <authorList>
            <consortium name="Agbiome Team Llc"/>
            <person name="Bleich R.M."/>
            <person name="Grubbs K.J."/>
            <person name="Santa Maria K.C."/>
            <person name="Allen S.E."/>
            <person name="Farag S."/>
            <person name="Shank E.A."/>
            <person name="Bowers A."/>
        </authorList>
    </citation>
    <scope>NUCLEOTIDE SEQUENCE [LARGE SCALE GENOMIC DNA]</scope>
    <source>
        <strain evidence="5 6">AFS029838</strain>
    </source>
</reference>
<sequence length="1036" mass="121548">MSRKISEVELEAFRAFKEKKVLQLTAENGELANLIVIYAPNGTGKTSFFDAIEWGLTGEIQRITGNKRVEELTKKQSEQYILKNKYSQLDTGKVVIKFSDGSLVDVATKKPNKRLKTDYKEGINSSEYINFTPSDAKKFVRNNLLTHDQIDSFLRFKNAKERYAALSIFWDSENTTESYINVLKVISAVESYLEGLNSKMVEIGKELASFQDYRDSEKLLYKNMEQYSSYLPNGQIQEMRVIPKSELVNFYSEEFKSITQVLSKMNNKSFELNKIGVMFQTDYPESLKELNRLNKIELPRITKLEQSLNKLDFLKNDNKNLHKELVEIKEKVRVLEYLIEYQQIYEDIKSKKENLLILIKEHGERKSRASKESIVTQEIIDGFKIKLANSNKEQEKLELRLKKTRELTKYPTIKENLNEINVQLKEYESKISNNRVAKERILSFINECKTILKTNANELWTYEKQIENLNEDLYENYKNIKFKIEEIKAIDSEIYKYREEIELLKKIGSDLNKLKILGTDIVKKTKTKTCPLCNYTHESNEQLLKTLLDTILSNDSVSMLNDKIQTMMQIKKKCLVDMENAHLQFKDSLKQIIENLSNDLGEKEQKNVELMNYQKKLKLEKSEYEKKQEELKSLLDNLKYQFSIENMDLEIDKIYIDLKSEIFRKQEEIEQIEGNLQVKEAELKHNILVQNGEIKNIEDFKNKVFLLEKDELYLKYQSYQRKINIELEKLTTELEKYRDHMKSINDNLIGINGEIELLKSQLVDVDRNKFEFEELEIQKKISNLQMNISDMKNSLSIHFPNGVVNYKEIIYEKEKLNLQIQMMEKRLALLSLIMDNLDILDDLEIVKNKEQQIDDLEDVIESVNSELNRLNDLRDKLLGYIKFKIQNVFDLHSINSIFQMINPHQRLTEIGFEIEEDKEGFLGLNILCGENDCENKEESPTLYLSSAQVNILSLSIFFASALQNANDFESILLDDPLQHLDGLNTLSLIDLLRIICFKYDKQVILSTHDKNFYNLCRKKIDGNYFNATYIDMSFKI</sequence>
<evidence type="ECO:0000256" key="1">
    <source>
        <dbReference type="ARBA" id="ARBA00006930"/>
    </source>
</evidence>
<evidence type="ECO:0000256" key="4">
    <source>
        <dbReference type="SAM" id="Coils"/>
    </source>
</evidence>
<accession>A0A2B6U343</accession>
<feature type="coiled-coil region" evidence="4">
    <location>
        <begin position="586"/>
        <end position="682"/>
    </location>
</feature>
<organism evidence="5 6">
    <name type="scientific">Bacillus wiedmannii</name>
    <dbReference type="NCBI Taxonomy" id="1890302"/>
    <lineage>
        <taxon>Bacteria</taxon>
        <taxon>Bacillati</taxon>
        <taxon>Bacillota</taxon>
        <taxon>Bacilli</taxon>
        <taxon>Bacillales</taxon>
        <taxon>Bacillaceae</taxon>
        <taxon>Bacillus</taxon>
        <taxon>Bacillus cereus group</taxon>
    </lineage>
</organism>
<dbReference type="PANTHER" id="PTHR32114">
    <property type="entry name" value="ABC TRANSPORTER ABCH.3"/>
    <property type="match status" value="1"/>
</dbReference>